<evidence type="ECO:0000313" key="3">
    <source>
        <dbReference type="EMBL" id="OGI66230.1"/>
    </source>
</evidence>
<evidence type="ECO:0000259" key="2">
    <source>
        <dbReference type="Pfam" id="PF13473"/>
    </source>
</evidence>
<protein>
    <recommendedName>
        <fullName evidence="2">EfeO-type cupredoxin-like domain-containing protein</fullName>
    </recommendedName>
</protein>
<organism evidence="3 4">
    <name type="scientific">Candidatus Nomurabacteria bacterium RIFCSPHIGHO2_01_FULL_40_24b</name>
    <dbReference type="NCBI Taxonomy" id="1801739"/>
    <lineage>
        <taxon>Bacteria</taxon>
        <taxon>Candidatus Nomuraibacteriota</taxon>
    </lineage>
</organism>
<keyword evidence="1" id="KW-0472">Membrane</keyword>
<dbReference type="EMBL" id="MFTP01000002">
    <property type="protein sequence ID" value="OGI66230.1"/>
    <property type="molecule type" value="Genomic_DNA"/>
</dbReference>
<keyword evidence="1" id="KW-0812">Transmembrane</keyword>
<feature type="domain" description="EfeO-type cupredoxin-like" evidence="2">
    <location>
        <begin position="17"/>
        <end position="116"/>
    </location>
</feature>
<dbReference type="Proteomes" id="UP000177370">
    <property type="component" value="Unassembled WGS sequence"/>
</dbReference>
<proteinExistence type="predicted"/>
<gene>
    <name evidence="3" type="ORF">A2647_00540</name>
</gene>
<name>A0A1F6V995_9BACT</name>
<evidence type="ECO:0000256" key="1">
    <source>
        <dbReference type="SAM" id="Phobius"/>
    </source>
</evidence>
<reference evidence="3 4" key="1">
    <citation type="journal article" date="2016" name="Nat. Commun.">
        <title>Thousands of microbial genomes shed light on interconnected biogeochemical processes in an aquifer system.</title>
        <authorList>
            <person name="Anantharaman K."/>
            <person name="Brown C.T."/>
            <person name="Hug L.A."/>
            <person name="Sharon I."/>
            <person name="Castelle C.J."/>
            <person name="Probst A.J."/>
            <person name="Thomas B.C."/>
            <person name="Singh A."/>
            <person name="Wilkins M.J."/>
            <person name="Karaoz U."/>
            <person name="Brodie E.L."/>
            <person name="Williams K.H."/>
            <person name="Hubbard S.S."/>
            <person name="Banfield J.F."/>
        </authorList>
    </citation>
    <scope>NUCLEOTIDE SEQUENCE [LARGE SCALE GENOMIC DNA]</scope>
</reference>
<dbReference type="Pfam" id="PF13473">
    <property type="entry name" value="Cupredoxin_1"/>
    <property type="match status" value="1"/>
</dbReference>
<dbReference type="AlphaFoldDB" id="A0A1F6V995"/>
<dbReference type="InterPro" id="IPR028096">
    <property type="entry name" value="EfeO_Cupredoxin"/>
</dbReference>
<accession>A0A1F6V995</accession>
<feature type="transmembrane region" description="Helical" evidence="1">
    <location>
        <begin position="6"/>
        <end position="24"/>
    </location>
</feature>
<dbReference type="InterPro" id="IPR008972">
    <property type="entry name" value="Cupredoxin"/>
</dbReference>
<comment type="caution">
    <text evidence="3">The sequence shown here is derived from an EMBL/GenBank/DDBJ whole genome shotgun (WGS) entry which is preliminary data.</text>
</comment>
<dbReference type="Gene3D" id="2.60.40.420">
    <property type="entry name" value="Cupredoxins - blue copper proteins"/>
    <property type="match status" value="1"/>
</dbReference>
<sequence>MNKTVYIIITLALIVVIAIIFIGGTTSTQSVEIKDGVQYITIDAKGGYSPQITEAKGGIPTKLIMKTNGTYDCSASLVIHSVGFQKILPQTGETEIDLGTPKAGVPLRGVCGMGMYSFQINFS</sequence>
<evidence type="ECO:0000313" key="4">
    <source>
        <dbReference type="Proteomes" id="UP000177370"/>
    </source>
</evidence>
<keyword evidence="1" id="KW-1133">Transmembrane helix</keyword>